<dbReference type="Proteomes" id="UP001172728">
    <property type="component" value="Unassembled WGS sequence"/>
</dbReference>
<feature type="region of interest" description="Disordered" evidence="1">
    <location>
        <begin position="27"/>
        <end position="51"/>
    </location>
</feature>
<evidence type="ECO:0000313" key="2">
    <source>
        <dbReference type="EMBL" id="MDN4476620.1"/>
    </source>
</evidence>
<dbReference type="EMBL" id="JAUHPW010000010">
    <property type="protein sequence ID" value="MDN4476620.1"/>
    <property type="molecule type" value="Genomic_DNA"/>
</dbReference>
<dbReference type="RefSeq" id="WP_301135133.1">
    <property type="nucleotide sequence ID" value="NZ_JAUHPW010000010.1"/>
</dbReference>
<evidence type="ECO:0000313" key="3">
    <source>
        <dbReference type="Proteomes" id="UP001172728"/>
    </source>
</evidence>
<keyword evidence="3" id="KW-1185">Reference proteome</keyword>
<organism evidence="2 3">
    <name type="scientific">Demequina litoralis</name>
    <dbReference type="NCBI Taxonomy" id="3051660"/>
    <lineage>
        <taxon>Bacteria</taxon>
        <taxon>Bacillati</taxon>
        <taxon>Actinomycetota</taxon>
        <taxon>Actinomycetes</taxon>
        <taxon>Micrococcales</taxon>
        <taxon>Demequinaceae</taxon>
        <taxon>Demequina</taxon>
    </lineage>
</organism>
<proteinExistence type="predicted"/>
<accession>A0ABT8GBV4</accession>
<evidence type="ECO:0000256" key="1">
    <source>
        <dbReference type="SAM" id="MobiDB-lite"/>
    </source>
</evidence>
<reference evidence="2" key="1">
    <citation type="submission" date="2023-06" db="EMBL/GenBank/DDBJ databases">
        <title>Sysu t00192.</title>
        <authorList>
            <person name="Gao L."/>
            <person name="Fang B.-Z."/>
            <person name="Li W.-J."/>
        </authorList>
    </citation>
    <scope>NUCLEOTIDE SEQUENCE</scope>
    <source>
        <strain evidence="2">SYSU T00192</strain>
    </source>
</reference>
<comment type="caution">
    <text evidence="2">The sequence shown here is derived from an EMBL/GenBank/DDBJ whole genome shotgun (WGS) entry which is preliminary data.</text>
</comment>
<sequence>MTDPKPFTARPSGPLDPDDAARVALAGASLPSNRPRLADSIVPAVNRKDRA</sequence>
<protein>
    <submittedName>
        <fullName evidence="2">Uncharacterized protein</fullName>
    </submittedName>
</protein>
<name>A0ABT8GBV4_9MICO</name>
<gene>
    <name evidence="2" type="ORF">QQX09_12205</name>
</gene>